<proteinExistence type="predicted"/>
<organism evidence="1 2">
    <name type="scientific">Dickeya phage vB_DsoM_AD1</name>
    <dbReference type="NCBI Taxonomy" id="2283029"/>
    <lineage>
        <taxon>Viruses</taxon>
        <taxon>Duplodnaviria</taxon>
        <taxon>Heunggongvirae</taxon>
        <taxon>Uroviricota</taxon>
        <taxon>Caudoviricetes</taxon>
        <taxon>Alexandravirus</taxon>
        <taxon>Alexandravirus AD1</taxon>
    </lineage>
</organism>
<dbReference type="Proteomes" id="UP000262440">
    <property type="component" value="Segment"/>
</dbReference>
<evidence type="ECO:0000313" key="1">
    <source>
        <dbReference type="EMBL" id="AXG67220.1"/>
    </source>
</evidence>
<name>A0A384ZY81_9CAUD</name>
<accession>A0A384ZY81</accession>
<keyword evidence="2" id="KW-1185">Reference proteome</keyword>
<protein>
    <submittedName>
        <fullName evidence="1">Uncharacterized protein</fullName>
    </submittedName>
</protein>
<gene>
    <name evidence="1" type="ORF">AD1_176</name>
</gene>
<evidence type="ECO:0000313" key="2">
    <source>
        <dbReference type="Proteomes" id="UP000262440"/>
    </source>
</evidence>
<dbReference type="EMBL" id="MH460463">
    <property type="protein sequence ID" value="AXG67220.1"/>
    <property type="molecule type" value="Genomic_DNA"/>
</dbReference>
<reference evidence="1 2" key="1">
    <citation type="journal article" date="2018" name="Front. Microbiol.">
        <title>Jumbo Bacteriophages Are Represented Within an Increasing Diversity of Environmental Viruses Infecting the Emerging Phytopathogen, Dickeya solani.</title>
        <authorList>
            <person name="Day A.W."/>
            <person name="Ahn J."/>
            <person name="Salmond G.P.C."/>
        </authorList>
    </citation>
    <scope>NUCLEOTIDE SEQUENCE [LARGE SCALE GENOMIC DNA]</scope>
</reference>
<sequence>MIDVNSRLHTLLAGIASSDKRYASAADGIMKSISEARTPIELPGSVLELLGRSNVPDITPYDQEDLLLLMDALAKALLSIQSIPDTMPVDDGKYRAYVAEYRNQYQTLTNEQLTSVFTRDKFEGLNPLRAYALAVVLSDIAADRRLPVPSVWQSVIDNYTKLGE</sequence>